<evidence type="ECO:0000313" key="11">
    <source>
        <dbReference type="Ensembl" id="ENSSMRP00000011442.1"/>
    </source>
</evidence>
<dbReference type="PANTHER" id="PTHR12015:SF108">
    <property type="entry name" value="C-C MOTIF CHEMOKINE 20"/>
    <property type="match status" value="1"/>
</dbReference>
<keyword evidence="5 9" id="KW-0964">Secreted</keyword>
<evidence type="ECO:0000259" key="10">
    <source>
        <dbReference type="SMART" id="SM00199"/>
    </source>
</evidence>
<dbReference type="PROSITE" id="PS00472">
    <property type="entry name" value="SMALL_CYTOKINES_CC"/>
    <property type="match status" value="1"/>
</dbReference>
<dbReference type="Pfam" id="PF00048">
    <property type="entry name" value="IL8"/>
    <property type="match status" value="1"/>
</dbReference>
<keyword evidence="7" id="KW-1015">Disulfide bond</keyword>
<keyword evidence="12" id="KW-1185">Reference proteome</keyword>
<reference evidence="11" key="1">
    <citation type="submission" date="2025-08" db="UniProtKB">
        <authorList>
            <consortium name="Ensembl"/>
        </authorList>
    </citation>
    <scope>IDENTIFICATION</scope>
</reference>
<comment type="subcellular location">
    <subcellularLocation>
        <location evidence="1 9">Secreted</location>
    </subcellularLocation>
</comment>
<dbReference type="InterPro" id="IPR000827">
    <property type="entry name" value="Chemokine_CC_CS"/>
</dbReference>
<dbReference type="InterPro" id="IPR001811">
    <property type="entry name" value="Chemokine_IL8-like_dom"/>
</dbReference>
<organism evidence="11 12">
    <name type="scientific">Salvator merianae</name>
    <name type="common">Argentine black and white tegu</name>
    <name type="synonym">Tupinambis merianae</name>
    <dbReference type="NCBI Taxonomy" id="96440"/>
    <lineage>
        <taxon>Eukaryota</taxon>
        <taxon>Metazoa</taxon>
        <taxon>Chordata</taxon>
        <taxon>Craniata</taxon>
        <taxon>Vertebrata</taxon>
        <taxon>Euteleostomi</taxon>
        <taxon>Lepidosauria</taxon>
        <taxon>Squamata</taxon>
        <taxon>Bifurcata</taxon>
        <taxon>Unidentata</taxon>
        <taxon>Episquamata</taxon>
        <taxon>Laterata</taxon>
        <taxon>Teiioidea</taxon>
        <taxon>Teiidae</taxon>
        <taxon>Salvator</taxon>
    </lineage>
</organism>
<dbReference type="AlphaFoldDB" id="A0A8D0BIJ0"/>
<evidence type="ECO:0000256" key="1">
    <source>
        <dbReference type="ARBA" id="ARBA00004613"/>
    </source>
</evidence>
<evidence type="ECO:0000313" key="12">
    <source>
        <dbReference type="Proteomes" id="UP000694421"/>
    </source>
</evidence>
<dbReference type="Proteomes" id="UP000694421">
    <property type="component" value="Unplaced"/>
</dbReference>
<keyword evidence="8" id="KW-0395">Inflammatory response</keyword>
<dbReference type="OMA" id="NWVKQAV"/>
<feature type="domain" description="Chemokine interleukin-8-like" evidence="10">
    <location>
        <begin position="31"/>
        <end position="91"/>
    </location>
</feature>
<evidence type="ECO:0000256" key="6">
    <source>
        <dbReference type="ARBA" id="ARBA00022729"/>
    </source>
</evidence>
<dbReference type="GO" id="GO:0006955">
    <property type="term" value="P:immune response"/>
    <property type="evidence" value="ECO:0007669"/>
    <property type="project" value="InterPro"/>
</dbReference>
<dbReference type="PANTHER" id="PTHR12015">
    <property type="entry name" value="SMALL INDUCIBLE CYTOKINE A"/>
    <property type="match status" value="1"/>
</dbReference>
<sequence>MTAFNMKNLSFVILMSLLLLLLLDRSEGQSNQDCCLSYSKKPLPRKAIKGFTEQFSSEVCELDAIIFNMRNGVKACANPKHKWVRDHLCWLR</sequence>
<evidence type="ECO:0000256" key="8">
    <source>
        <dbReference type="ARBA" id="ARBA00023198"/>
    </source>
</evidence>
<dbReference type="InterPro" id="IPR036048">
    <property type="entry name" value="Interleukin_8-like_sf"/>
</dbReference>
<dbReference type="FunFam" id="2.40.50.40:FF:000012">
    <property type="entry name" value="C-C motif chemokine"/>
    <property type="match status" value="1"/>
</dbReference>
<keyword evidence="3 9" id="KW-0145">Chemotaxis</keyword>
<name>A0A8D0BIJ0_SALMN</name>
<keyword evidence="6 9" id="KW-0732">Signal</keyword>
<dbReference type="GO" id="GO:0008009">
    <property type="term" value="F:chemokine activity"/>
    <property type="evidence" value="ECO:0007669"/>
    <property type="project" value="InterPro"/>
</dbReference>
<accession>A0A8D0BIJ0</accession>
<evidence type="ECO:0000256" key="2">
    <source>
        <dbReference type="ARBA" id="ARBA00010868"/>
    </source>
</evidence>
<dbReference type="SUPFAM" id="SSF54117">
    <property type="entry name" value="Interleukin 8-like chemokines"/>
    <property type="match status" value="1"/>
</dbReference>
<feature type="chain" id="PRO_5034469473" description="C-C motif chemokine" evidence="9">
    <location>
        <begin position="29"/>
        <end position="92"/>
    </location>
</feature>
<reference evidence="11" key="2">
    <citation type="submission" date="2025-09" db="UniProtKB">
        <authorList>
            <consortium name="Ensembl"/>
        </authorList>
    </citation>
    <scope>IDENTIFICATION</scope>
</reference>
<dbReference type="SMART" id="SM00199">
    <property type="entry name" value="SCY"/>
    <property type="match status" value="1"/>
</dbReference>
<dbReference type="Ensembl" id="ENSSMRT00000013328.1">
    <property type="protein sequence ID" value="ENSSMRP00000011442.1"/>
    <property type="gene ID" value="ENSSMRG00000008987.1"/>
</dbReference>
<dbReference type="GO" id="GO:0005615">
    <property type="term" value="C:extracellular space"/>
    <property type="evidence" value="ECO:0007669"/>
    <property type="project" value="UniProtKB-KW"/>
</dbReference>
<protein>
    <recommendedName>
        <fullName evidence="9">C-C motif chemokine</fullName>
    </recommendedName>
</protein>
<dbReference type="GO" id="GO:0006954">
    <property type="term" value="P:inflammatory response"/>
    <property type="evidence" value="ECO:0007669"/>
    <property type="project" value="UniProtKB-KW"/>
</dbReference>
<dbReference type="Gene3D" id="2.40.50.40">
    <property type="match status" value="1"/>
</dbReference>
<evidence type="ECO:0000256" key="7">
    <source>
        <dbReference type="ARBA" id="ARBA00023157"/>
    </source>
</evidence>
<keyword evidence="4 9" id="KW-0202">Cytokine</keyword>
<proteinExistence type="inferred from homology"/>
<evidence type="ECO:0000256" key="3">
    <source>
        <dbReference type="ARBA" id="ARBA00022500"/>
    </source>
</evidence>
<evidence type="ECO:0000256" key="5">
    <source>
        <dbReference type="ARBA" id="ARBA00022525"/>
    </source>
</evidence>
<dbReference type="GeneTree" id="ENSGT01150000287058"/>
<evidence type="ECO:0000256" key="9">
    <source>
        <dbReference type="RuleBase" id="RU361150"/>
    </source>
</evidence>
<feature type="signal peptide" evidence="9">
    <location>
        <begin position="1"/>
        <end position="28"/>
    </location>
</feature>
<evidence type="ECO:0000256" key="4">
    <source>
        <dbReference type="ARBA" id="ARBA00022514"/>
    </source>
</evidence>
<dbReference type="InterPro" id="IPR039809">
    <property type="entry name" value="Chemokine_b/g/d"/>
</dbReference>
<comment type="similarity">
    <text evidence="2 9">Belongs to the intercrine beta (chemokine CC) family.</text>
</comment>